<dbReference type="RefSeq" id="WP_081943886.1">
    <property type="nucleotide sequence ID" value="NZ_JACEIP010000017.1"/>
</dbReference>
<dbReference type="Gene3D" id="3.40.50.2000">
    <property type="entry name" value="Glycogen Phosphorylase B"/>
    <property type="match status" value="1"/>
</dbReference>
<gene>
    <name evidence="1" type="ORF">H1164_11465</name>
</gene>
<proteinExistence type="predicted"/>
<comment type="caution">
    <text evidence="1">The sequence shown here is derived from an EMBL/GenBank/DDBJ whole genome shotgun (WGS) entry which is preliminary data.</text>
</comment>
<protein>
    <recommendedName>
        <fullName evidence="3">Glycosyltransferase</fullName>
    </recommendedName>
</protein>
<sequence>MSTVLFLNGPSHGHVNPTLGLVAELSNRGEKVIYFCTDDFREKIARTGAIFKSLGDGAKLPKGNPRIDKNKQLFDIALRMLLSTEKVVQHILEEIKEETIDYMIYDSMYPVGNIISQILKVPVICSHAVFARPEELAPQNENTVGMEVMQDHPALGEYRKMVNRLKENYGVEMPQLTGMITHYGDLNIAYTARQRGFADRPDRSLCSIPRA</sequence>
<accession>A0A7W1XBA1</accession>
<dbReference type="SUPFAM" id="SSF53756">
    <property type="entry name" value="UDP-Glycosyltransferase/glycogen phosphorylase"/>
    <property type="match status" value="1"/>
</dbReference>
<evidence type="ECO:0008006" key="3">
    <source>
        <dbReference type="Google" id="ProtNLM"/>
    </source>
</evidence>
<evidence type="ECO:0000313" key="1">
    <source>
        <dbReference type="EMBL" id="MBA4543513.1"/>
    </source>
</evidence>
<reference evidence="1 2" key="1">
    <citation type="submission" date="2020-07" db="EMBL/GenBank/DDBJ databases">
        <authorList>
            <person name="Feng H."/>
        </authorList>
    </citation>
    <scope>NUCLEOTIDE SEQUENCE [LARGE SCALE GENOMIC DNA]</scope>
    <source>
        <strain evidence="2">s-11</strain>
    </source>
</reference>
<keyword evidence="2" id="KW-1185">Reference proteome</keyword>
<dbReference type="EMBL" id="JACEIP010000017">
    <property type="protein sequence ID" value="MBA4543513.1"/>
    <property type="molecule type" value="Genomic_DNA"/>
</dbReference>
<dbReference type="AlphaFoldDB" id="A0A7W1XBA1"/>
<dbReference type="OrthoDB" id="6620093at2"/>
<organism evidence="1 2">
    <name type="scientific">Thermoactinomyces daqus</name>
    <dbReference type="NCBI Taxonomy" id="1329516"/>
    <lineage>
        <taxon>Bacteria</taxon>
        <taxon>Bacillati</taxon>
        <taxon>Bacillota</taxon>
        <taxon>Bacilli</taxon>
        <taxon>Bacillales</taxon>
        <taxon>Thermoactinomycetaceae</taxon>
        <taxon>Thermoactinomyces</taxon>
    </lineage>
</organism>
<name>A0A7W1XBA1_9BACL</name>
<evidence type="ECO:0000313" key="2">
    <source>
        <dbReference type="Proteomes" id="UP000530514"/>
    </source>
</evidence>
<dbReference type="Proteomes" id="UP000530514">
    <property type="component" value="Unassembled WGS sequence"/>
</dbReference>